<dbReference type="Proteomes" id="UP000789570">
    <property type="component" value="Unassembled WGS sequence"/>
</dbReference>
<dbReference type="GO" id="GO:0006887">
    <property type="term" value="P:exocytosis"/>
    <property type="evidence" value="ECO:0007669"/>
    <property type="project" value="TreeGrafter"/>
</dbReference>
<dbReference type="GO" id="GO:0012505">
    <property type="term" value="C:endomembrane system"/>
    <property type="evidence" value="ECO:0007669"/>
    <property type="project" value="TreeGrafter"/>
</dbReference>
<evidence type="ECO:0000256" key="3">
    <source>
        <dbReference type="ARBA" id="ARBA00022989"/>
    </source>
</evidence>
<dbReference type="InterPro" id="IPR006011">
    <property type="entry name" value="Syntaxin_N"/>
</dbReference>
<evidence type="ECO:0000256" key="4">
    <source>
        <dbReference type="ARBA" id="ARBA00023136"/>
    </source>
</evidence>
<dbReference type="GO" id="GO:0005484">
    <property type="term" value="F:SNAP receptor activity"/>
    <property type="evidence" value="ECO:0007669"/>
    <property type="project" value="TreeGrafter"/>
</dbReference>
<dbReference type="OrthoDB" id="10255013at2759"/>
<dbReference type="InterPro" id="IPR045242">
    <property type="entry name" value="Syntaxin"/>
</dbReference>
<dbReference type="Gene3D" id="1.20.58.70">
    <property type="match status" value="1"/>
</dbReference>
<dbReference type="AlphaFoldDB" id="A0A9N9AFQ9"/>
<comment type="subcellular location">
    <subcellularLocation>
        <location evidence="1">Membrane</location>
        <topology evidence="1">Single-pass type IV membrane protein</topology>
    </subcellularLocation>
</comment>
<dbReference type="GO" id="GO:0006906">
    <property type="term" value="P:vesicle fusion"/>
    <property type="evidence" value="ECO:0007669"/>
    <property type="project" value="TreeGrafter"/>
</dbReference>
<organism evidence="6 7">
    <name type="scientific">Funneliformis caledonium</name>
    <dbReference type="NCBI Taxonomy" id="1117310"/>
    <lineage>
        <taxon>Eukaryota</taxon>
        <taxon>Fungi</taxon>
        <taxon>Fungi incertae sedis</taxon>
        <taxon>Mucoromycota</taxon>
        <taxon>Glomeromycotina</taxon>
        <taxon>Glomeromycetes</taxon>
        <taxon>Glomerales</taxon>
        <taxon>Glomeraceae</taxon>
        <taxon>Funneliformis</taxon>
    </lineage>
</organism>
<protein>
    <submittedName>
        <fullName evidence="6">6283_t:CDS:1</fullName>
    </submittedName>
</protein>
<gene>
    <name evidence="6" type="ORF">FCALED_LOCUS5006</name>
</gene>
<accession>A0A9N9AFQ9</accession>
<dbReference type="SUPFAM" id="SSF47661">
    <property type="entry name" value="t-snare proteins"/>
    <property type="match status" value="1"/>
</dbReference>
<dbReference type="GO" id="GO:0031201">
    <property type="term" value="C:SNARE complex"/>
    <property type="evidence" value="ECO:0007669"/>
    <property type="project" value="TreeGrafter"/>
</dbReference>
<keyword evidence="2" id="KW-0812">Transmembrane</keyword>
<name>A0A9N9AFQ9_9GLOM</name>
<dbReference type="GO" id="GO:0000149">
    <property type="term" value="F:SNARE binding"/>
    <property type="evidence" value="ECO:0007669"/>
    <property type="project" value="TreeGrafter"/>
</dbReference>
<dbReference type="PANTHER" id="PTHR19957">
    <property type="entry name" value="SYNTAXIN"/>
    <property type="match status" value="1"/>
</dbReference>
<reference evidence="6" key="1">
    <citation type="submission" date="2021-06" db="EMBL/GenBank/DDBJ databases">
        <authorList>
            <person name="Kallberg Y."/>
            <person name="Tangrot J."/>
            <person name="Rosling A."/>
        </authorList>
    </citation>
    <scope>NUCLEOTIDE SEQUENCE</scope>
    <source>
        <strain evidence="6">UK204</strain>
    </source>
</reference>
<evidence type="ECO:0000313" key="7">
    <source>
        <dbReference type="Proteomes" id="UP000789570"/>
    </source>
</evidence>
<keyword evidence="4" id="KW-0472">Membrane</keyword>
<proteinExistence type="predicted"/>
<evidence type="ECO:0000313" key="6">
    <source>
        <dbReference type="EMBL" id="CAG8527422.1"/>
    </source>
</evidence>
<dbReference type="SMART" id="SM00503">
    <property type="entry name" value="SynN"/>
    <property type="match status" value="1"/>
</dbReference>
<dbReference type="Pfam" id="PF00804">
    <property type="entry name" value="Syntaxin"/>
    <property type="match status" value="1"/>
</dbReference>
<comment type="caution">
    <text evidence="6">The sequence shown here is derived from an EMBL/GenBank/DDBJ whole genome shotgun (WGS) entry which is preliminary data.</text>
</comment>
<dbReference type="PANTHER" id="PTHR19957:SF307">
    <property type="entry name" value="PROTEIN SSO1-RELATED"/>
    <property type="match status" value="1"/>
</dbReference>
<evidence type="ECO:0000256" key="2">
    <source>
        <dbReference type="ARBA" id="ARBA00022692"/>
    </source>
</evidence>
<keyword evidence="7" id="KW-1185">Reference proteome</keyword>
<dbReference type="GO" id="GO:0048278">
    <property type="term" value="P:vesicle docking"/>
    <property type="evidence" value="ECO:0007669"/>
    <property type="project" value="TreeGrafter"/>
</dbReference>
<dbReference type="InterPro" id="IPR010989">
    <property type="entry name" value="SNARE"/>
</dbReference>
<dbReference type="GO" id="GO:0005886">
    <property type="term" value="C:plasma membrane"/>
    <property type="evidence" value="ECO:0007669"/>
    <property type="project" value="TreeGrafter"/>
</dbReference>
<dbReference type="GO" id="GO:0006886">
    <property type="term" value="P:intracellular protein transport"/>
    <property type="evidence" value="ECO:0007669"/>
    <property type="project" value="TreeGrafter"/>
</dbReference>
<feature type="domain" description="Syntaxin N-terminal" evidence="5">
    <location>
        <begin position="43"/>
        <end position="165"/>
    </location>
</feature>
<sequence>MSRDNKSEFWTNAETHSQASHDEVVIEMGVIECGESQAGPSTGGGQSLGEFFKEASINVNAILEMIRNIKENTSGIEDLHKRTLVTVTNDERMSRQLDLLISETSRVAGQISNKLAVMEQNNKTVTNVQDQTQIRLAQHATLVKTFIDTMTAYRQMQFDNEKKYKERIERQYRIVKPDATQQEIDQLLSEKTGQSFASQALLTTSVERSRSVLKEIQDRQRDILKIEKSINELNNIFSEVQALVIEQQDDPIQSVAEAAEITIDITEQGEQGVPTVGRLERIRRITL</sequence>
<evidence type="ECO:0000256" key="1">
    <source>
        <dbReference type="ARBA" id="ARBA00004211"/>
    </source>
</evidence>
<evidence type="ECO:0000259" key="5">
    <source>
        <dbReference type="SMART" id="SM00503"/>
    </source>
</evidence>
<dbReference type="EMBL" id="CAJVPQ010001021">
    <property type="protein sequence ID" value="CAG8527422.1"/>
    <property type="molecule type" value="Genomic_DNA"/>
</dbReference>
<keyword evidence="3" id="KW-1133">Transmembrane helix</keyword>